<reference evidence="1 2" key="1">
    <citation type="submission" date="2018-12" db="EMBL/GenBank/DDBJ databases">
        <title>Draft genome sequence of Xylaria grammica IHI A82.</title>
        <authorList>
            <person name="Buettner E."/>
            <person name="Kellner H."/>
        </authorList>
    </citation>
    <scope>NUCLEOTIDE SEQUENCE [LARGE SCALE GENOMIC DNA]</scope>
    <source>
        <strain evidence="1 2">IHI A82</strain>
    </source>
</reference>
<comment type="caution">
    <text evidence="1">The sequence shown here is derived from an EMBL/GenBank/DDBJ whole genome shotgun (WGS) entry which is preliminary data.</text>
</comment>
<protein>
    <submittedName>
        <fullName evidence="1">Uncharacterized protein</fullName>
    </submittedName>
</protein>
<evidence type="ECO:0000313" key="2">
    <source>
        <dbReference type="Proteomes" id="UP000286045"/>
    </source>
</evidence>
<organism evidence="1 2">
    <name type="scientific">Xylaria grammica</name>
    <dbReference type="NCBI Taxonomy" id="363999"/>
    <lineage>
        <taxon>Eukaryota</taxon>
        <taxon>Fungi</taxon>
        <taxon>Dikarya</taxon>
        <taxon>Ascomycota</taxon>
        <taxon>Pezizomycotina</taxon>
        <taxon>Sordariomycetes</taxon>
        <taxon>Xylariomycetidae</taxon>
        <taxon>Xylariales</taxon>
        <taxon>Xylariaceae</taxon>
        <taxon>Xylaria</taxon>
    </lineage>
</organism>
<proteinExistence type="predicted"/>
<evidence type="ECO:0000313" key="1">
    <source>
        <dbReference type="EMBL" id="RWA07811.1"/>
    </source>
</evidence>
<name>A0A439D0M8_9PEZI</name>
<accession>A0A439D0M8</accession>
<dbReference type="AlphaFoldDB" id="A0A439D0M8"/>
<sequence>MHRRGAVSYPTGLTIHPEQAFPQDGPSLFDRYEVPTAPKPSAHCDVFIGFVPKDMRAHYTEDPVGANNAVKSACSSVCKSDLDVCGLLYNADRDYQFVGMHATLGK</sequence>
<gene>
    <name evidence="1" type="ORF">EKO27_g7293</name>
</gene>
<dbReference type="Proteomes" id="UP000286045">
    <property type="component" value="Unassembled WGS sequence"/>
</dbReference>
<keyword evidence="2" id="KW-1185">Reference proteome</keyword>
<dbReference type="EMBL" id="RYZI01000235">
    <property type="protein sequence ID" value="RWA07811.1"/>
    <property type="molecule type" value="Genomic_DNA"/>
</dbReference>